<accession>A0AAN7V371</accession>
<dbReference type="PANTHER" id="PTHR21505">
    <property type="entry name" value="MADF DOMAIN-CONTAINING PROTEIN-RELATED"/>
    <property type="match status" value="1"/>
</dbReference>
<feature type="region of interest" description="Disordered" evidence="1">
    <location>
        <begin position="1"/>
        <end position="33"/>
    </location>
</feature>
<gene>
    <name evidence="2" type="ORF">RI129_000144</name>
</gene>
<evidence type="ECO:0008006" key="4">
    <source>
        <dbReference type="Google" id="ProtNLM"/>
    </source>
</evidence>
<name>A0AAN7V371_9COLE</name>
<dbReference type="AlphaFoldDB" id="A0AAN7V371"/>
<organism evidence="2 3">
    <name type="scientific">Pyrocoelia pectoralis</name>
    <dbReference type="NCBI Taxonomy" id="417401"/>
    <lineage>
        <taxon>Eukaryota</taxon>
        <taxon>Metazoa</taxon>
        <taxon>Ecdysozoa</taxon>
        <taxon>Arthropoda</taxon>
        <taxon>Hexapoda</taxon>
        <taxon>Insecta</taxon>
        <taxon>Pterygota</taxon>
        <taxon>Neoptera</taxon>
        <taxon>Endopterygota</taxon>
        <taxon>Coleoptera</taxon>
        <taxon>Polyphaga</taxon>
        <taxon>Elateriformia</taxon>
        <taxon>Elateroidea</taxon>
        <taxon>Lampyridae</taxon>
        <taxon>Lampyrinae</taxon>
        <taxon>Pyrocoelia</taxon>
    </lineage>
</organism>
<proteinExistence type="predicted"/>
<comment type="caution">
    <text evidence="2">The sequence shown here is derived from an EMBL/GenBank/DDBJ whole genome shotgun (WGS) entry which is preliminary data.</text>
</comment>
<keyword evidence="3" id="KW-1185">Reference proteome</keyword>
<dbReference type="PANTHER" id="PTHR21505:SF8">
    <property type="entry name" value="DPT-YFP REPRESSOR BY OVEREXPRESSION, ISOFORM D-RELATED"/>
    <property type="match status" value="1"/>
</dbReference>
<protein>
    <recommendedName>
        <fullName evidence="4">BESS domain-containing protein</fullName>
    </recommendedName>
</protein>
<feature type="region of interest" description="Disordered" evidence="1">
    <location>
        <begin position="45"/>
        <end position="77"/>
    </location>
</feature>
<dbReference type="Proteomes" id="UP001329430">
    <property type="component" value="Unassembled WGS sequence"/>
</dbReference>
<dbReference type="EMBL" id="JAVRBK010000032">
    <property type="protein sequence ID" value="KAK5637861.1"/>
    <property type="molecule type" value="Genomic_DNA"/>
</dbReference>
<reference evidence="2 3" key="1">
    <citation type="journal article" date="2024" name="Insects">
        <title>An Improved Chromosome-Level Genome Assembly of the Firefly Pyrocoelia pectoralis.</title>
        <authorList>
            <person name="Fu X."/>
            <person name="Meyer-Rochow V.B."/>
            <person name="Ballantyne L."/>
            <person name="Zhu X."/>
        </authorList>
    </citation>
    <scope>NUCLEOTIDE SEQUENCE [LARGE SCALE GENOMIC DNA]</scope>
    <source>
        <strain evidence="2">XCY_ONT2</strain>
    </source>
</reference>
<evidence type="ECO:0000256" key="1">
    <source>
        <dbReference type="SAM" id="MobiDB-lite"/>
    </source>
</evidence>
<feature type="compositionally biased region" description="Acidic residues" evidence="1">
    <location>
        <begin position="20"/>
        <end position="33"/>
    </location>
</feature>
<evidence type="ECO:0000313" key="3">
    <source>
        <dbReference type="Proteomes" id="UP001329430"/>
    </source>
</evidence>
<sequence length="205" mass="22998">MFLKDHEIPKASVGTSNPDFLEEFPQDGGEDDESAINIEINSVDSISNVQSPELPPTPSTSSSSKRTGRKRIKPSTDSLLELVSQKLDSAKEDQHDIFAKNVAEKLRHVDPPMRIISEKLINDVLFEAQMGSLNRRAYICIPPLETYSNRGSYNESYIRQPTYHQSVQIPENLSNPNEPSCPTPQRIANLEETGTSIGQYFESYQ</sequence>
<evidence type="ECO:0000313" key="2">
    <source>
        <dbReference type="EMBL" id="KAK5637861.1"/>
    </source>
</evidence>